<evidence type="ECO:0000256" key="11">
    <source>
        <dbReference type="SAM" id="MobiDB-lite"/>
    </source>
</evidence>
<dbReference type="HOGENOM" id="CLU_019326_4_2_1"/>
<dbReference type="Pfam" id="PF00246">
    <property type="entry name" value="Peptidase_M14"/>
    <property type="match status" value="1"/>
</dbReference>
<feature type="region of interest" description="Disordered" evidence="11">
    <location>
        <begin position="118"/>
        <end position="145"/>
    </location>
</feature>
<gene>
    <name evidence="13" type="ORF">PILCRDRAFT_821709</name>
</gene>
<proteinExistence type="inferred from homology"/>
<evidence type="ECO:0000256" key="1">
    <source>
        <dbReference type="ARBA" id="ARBA00001947"/>
    </source>
</evidence>
<keyword evidence="5" id="KW-0479">Metal-binding</keyword>
<evidence type="ECO:0000256" key="9">
    <source>
        <dbReference type="ARBA" id="ARBA00023049"/>
    </source>
</evidence>
<dbReference type="EMBL" id="KN833000">
    <property type="protein sequence ID" value="KIM81249.1"/>
    <property type="molecule type" value="Genomic_DNA"/>
</dbReference>
<dbReference type="InterPro" id="IPR000834">
    <property type="entry name" value="Peptidase_M14"/>
</dbReference>
<evidence type="ECO:0000256" key="5">
    <source>
        <dbReference type="ARBA" id="ARBA00022723"/>
    </source>
</evidence>
<evidence type="ECO:0000256" key="2">
    <source>
        <dbReference type="ARBA" id="ARBA00005988"/>
    </source>
</evidence>
<keyword evidence="8" id="KW-0862">Zinc</keyword>
<dbReference type="FunFam" id="3.40.630.10:FF:000084">
    <property type="entry name" value="Carboxypeptidase B2"/>
    <property type="match status" value="1"/>
</dbReference>
<sequence length="292" mass="32711">MGFVITGAQHAREWIATATGLYLTHALVAHPNPHPIPNTNATDDLNHIPTNLHTLLDKFDFYVIPVPNPDGYDYTWESDRFWYKNRMKTGAGSKCVGVDMNRHCGYKWRPTVSLTASLNASNPNQTQKSHRQSPNPPGDHPCSHWYPGSRPFQAPEVNHIASFVETLPNLKAFVDLRSYGQMLSSPFSFTCSRLPNDAENQLEAALGAVSALRKPYGTMFNTGSLCSMFYRAHGNIVDWMYKSAGIKYSYAAHLRDTGTYGFALPPHLIRPVGEETAHMIEYLANFIAHIEK</sequence>
<dbReference type="PANTHER" id="PTHR11705:SF143">
    <property type="entry name" value="SLL0236 PROTEIN"/>
    <property type="match status" value="1"/>
</dbReference>
<dbReference type="STRING" id="765440.A0A0C3FNE4"/>
<dbReference type="SUPFAM" id="SSF53187">
    <property type="entry name" value="Zn-dependent exopeptidases"/>
    <property type="match status" value="1"/>
</dbReference>
<evidence type="ECO:0000256" key="8">
    <source>
        <dbReference type="ARBA" id="ARBA00022833"/>
    </source>
</evidence>
<dbReference type="AlphaFoldDB" id="A0A0C3FNE4"/>
<feature type="compositionally biased region" description="Polar residues" evidence="11">
    <location>
        <begin position="118"/>
        <end position="127"/>
    </location>
</feature>
<dbReference type="SMART" id="SM00631">
    <property type="entry name" value="Zn_pept"/>
    <property type="match status" value="1"/>
</dbReference>
<evidence type="ECO:0000256" key="10">
    <source>
        <dbReference type="PROSITE-ProRule" id="PRU01379"/>
    </source>
</evidence>
<keyword evidence="4" id="KW-0645">Protease</keyword>
<dbReference type="FunCoup" id="A0A0C3FNE4">
    <property type="interactions" value="5"/>
</dbReference>
<evidence type="ECO:0000259" key="12">
    <source>
        <dbReference type="PROSITE" id="PS52035"/>
    </source>
</evidence>
<comment type="cofactor">
    <cofactor evidence="1">
        <name>Zn(2+)</name>
        <dbReference type="ChEBI" id="CHEBI:29105"/>
    </cofactor>
</comment>
<dbReference type="PANTHER" id="PTHR11705">
    <property type="entry name" value="PROTEASE FAMILY M14 CARBOXYPEPTIDASE A,B"/>
    <property type="match status" value="1"/>
</dbReference>
<keyword evidence="3" id="KW-0121">Carboxypeptidase</keyword>
<evidence type="ECO:0000256" key="4">
    <source>
        <dbReference type="ARBA" id="ARBA00022670"/>
    </source>
</evidence>
<dbReference type="GO" id="GO:0005615">
    <property type="term" value="C:extracellular space"/>
    <property type="evidence" value="ECO:0007669"/>
    <property type="project" value="TreeGrafter"/>
</dbReference>
<dbReference type="Gene3D" id="3.40.630.10">
    <property type="entry name" value="Zn peptidases"/>
    <property type="match status" value="1"/>
</dbReference>
<comment type="caution">
    <text evidence="10">Lacks conserved residue(s) required for the propagation of feature annotation.</text>
</comment>
<evidence type="ECO:0000313" key="13">
    <source>
        <dbReference type="EMBL" id="KIM81249.1"/>
    </source>
</evidence>
<evidence type="ECO:0000313" key="14">
    <source>
        <dbReference type="Proteomes" id="UP000054166"/>
    </source>
</evidence>
<keyword evidence="6" id="KW-0732">Signal</keyword>
<keyword evidence="9" id="KW-0482">Metalloprotease</keyword>
<dbReference type="InParanoid" id="A0A0C3FNE4"/>
<keyword evidence="14" id="KW-1185">Reference proteome</keyword>
<organism evidence="13 14">
    <name type="scientific">Piloderma croceum (strain F 1598)</name>
    <dbReference type="NCBI Taxonomy" id="765440"/>
    <lineage>
        <taxon>Eukaryota</taxon>
        <taxon>Fungi</taxon>
        <taxon>Dikarya</taxon>
        <taxon>Basidiomycota</taxon>
        <taxon>Agaricomycotina</taxon>
        <taxon>Agaricomycetes</taxon>
        <taxon>Agaricomycetidae</taxon>
        <taxon>Atheliales</taxon>
        <taxon>Atheliaceae</taxon>
        <taxon>Piloderma</taxon>
    </lineage>
</organism>
<evidence type="ECO:0000256" key="3">
    <source>
        <dbReference type="ARBA" id="ARBA00022645"/>
    </source>
</evidence>
<name>A0A0C3FNE4_PILCF</name>
<dbReference type="GO" id="GO:0004181">
    <property type="term" value="F:metallocarboxypeptidase activity"/>
    <property type="evidence" value="ECO:0007669"/>
    <property type="project" value="InterPro"/>
</dbReference>
<comment type="similarity">
    <text evidence="2 10">Belongs to the peptidase M14 family.</text>
</comment>
<dbReference type="GO" id="GO:0008270">
    <property type="term" value="F:zinc ion binding"/>
    <property type="evidence" value="ECO:0007669"/>
    <property type="project" value="InterPro"/>
</dbReference>
<dbReference type="PROSITE" id="PS52035">
    <property type="entry name" value="PEPTIDASE_M14"/>
    <property type="match status" value="1"/>
</dbReference>
<reference evidence="14" key="2">
    <citation type="submission" date="2015-01" db="EMBL/GenBank/DDBJ databases">
        <title>Evolutionary Origins and Diversification of the Mycorrhizal Mutualists.</title>
        <authorList>
            <consortium name="DOE Joint Genome Institute"/>
            <consortium name="Mycorrhizal Genomics Consortium"/>
            <person name="Kohler A."/>
            <person name="Kuo A."/>
            <person name="Nagy L.G."/>
            <person name="Floudas D."/>
            <person name="Copeland A."/>
            <person name="Barry K.W."/>
            <person name="Cichocki N."/>
            <person name="Veneault-Fourrey C."/>
            <person name="LaButti K."/>
            <person name="Lindquist E.A."/>
            <person name="Lipzen A."/>
            <person name="Lundell T."/>
            <person name="Morin E."/>
            <person name="Murat C."/>
            <person name="Riley R."/>
            <person name="Ohm R."/>
            <person name="Sun H."/>
            <person name="Tunlid A."/>
            <person name="Henrissat B."/>
            <person name="Grigoriev I.V."/>
            <person name="Hibbett D.S."/>
            <person name="Martin F."/>
        </authorList>
    </citation>
    <scope>NUCLEOTIDE SEQUENCE [LARGE SCALE GENOMIC DNA]</scope>
    <source>
        <strain evidence="14">F 1598</strain>
    </source>
</reference>
<accession>A0A0C3FNE4</accession>
<evidence type="ECO:0000256" key="6">
    <source>
        <dbReference type="ARBA" id="ARBA00022729"/>
    </source>
</evidence>
<dbReference type="OrthoDB" id="3626597at2759"/>
<evidence type="ECO:0000256" key="7">
    <source>
        <dbReference type="ARBA" id="ARBA00022801"/>
    </source>
</evidence>
<feature type="domain" description="Peptidase M14" evidence="12">
    <location>
        <begin position="1"/>
        <end position="287"/>
    </location>
</feature>
<reference evidence="13 14" key="1">
    <citation type="submission" date="2014-04" db="EMBL/GenBank/DDBJ databases">
        <authorList>
            <consortium name="DOE Joint Genome Institute"/>
            <person name="Kuo A."/>
            <person name="Tarkka M."/>
            <person name="Buscot F."/>
            <person name="Kohler A."/>
            <person name="Nagy L.G."/>
            <person name="Floudas D."/>
            <person name="Copeland A."/>
            <person name="Barry K.W."/>
            <person name="Cichocki N."/>
            <person name="Veneault-Fourrey C."/>
            <person name="LaButti K."/>
            <person name="Lindquist E.A."/>
            <person name="Lipzen A."/>
            <person name="Lundell T."/>
            <person name="Morin E."/>
            <person name="Murat C."/>
            <person name="Sun H."/>
            <person name="Tunlid A."/>
            <person name="Henrissat B."/>
            <person name="Grigoriev I.V."/>
            <person name="Hibbett D.S."/>
            <person name="Martin F."/>
            <person name="Nordberg H.P."/>
            <person name="Cantor M.N."/>
            <person name="Hua S.X."/>
        </authorList>
    </citation>
    <scope>NUCLEOTIDE SEQUENCE [LARGE SCALE GENOMIC DNA]</scope>
    <source>
        <strain evidence="13 14">F 1598</strain>
    </source>
</reference>
<protein>
    <recommendedName>
        <fullName evidence="12">Peptidase M14 domain-containing protein</fullName>
    </recommendedName>
</protein>
<dbReference type="CDD" id="cd03860">
    <property type="entry name" value="M14_CP_A-B_like"/>
    <property type="match status" value="1"/>
</dbReference>
<keyword evidence="7" id="KW-0378">Hydrolase</keyword>
<dbReference type="Proteomes" id="UP000054166">
    <property type="component" value="Unassembled WGS sequence"/>
</dbReference>
<dbReference type="GO" id="GO:0006508">
    <property type="term" value="P:proteolysis"/>
    <property type="evidence" value="ECO:0007669"/>
    <property type="project" value="UniProtKB-KW"/>
</dbReference>